<reference evidence="2 3" key="2">
    <citation type="submission" date="2018-11" db="EMBL/GenBank/DDBJ databases">
        <authorList>
            <consortium name="Pathogen Informatics"/>
        </authorList>
    </citation>
    <scope>NUCLEOTIDE SEQUENCE [LARGE SCALE GENOMIC DNA]</scope>
</reference>
<dbReference type="EMBL" id="UYRS01018567">
    <property type="protein sequence ID" value="VDK37786.1"/>
    <property type="molecule type" value="Genomic_DNA"/>
</dbReference>
<keyword evidence="3" id="KW-1185">Reference proteome</keyword>
<feature type="compositionally biased region" description="Basic and acidic residues" evidence="1">
    <location>
        <begin position="220"/>
        <end position="242"/>
    </location>
</feature>
<feature type="region of interest" description="Disordered" evidence="1">
    <location>
        <begin position="48"/>
        <end position="151"/>
    </location>
</feature>
<evidence type="ECO:0000313" key="2">
    <source>
        <dbReference type="EMBL" id="VDK37786.1"/>
    </source>
</evidence>
<sequence>MLLTIHRITRDLEADVASSSEWNNCHASDADSETDSIVFLRISELRSETDETLPRPHVSPPVPPHKLEKKHTSQMLLTVPKVTKGEPTQEDLEENERVNEQKELEKIEHLTNGETSQKGEERNREKEKGKEKNRKERTEEKAWKKNEEEGELELKESAKEYTPFLLTTEPGNQKAEFVGSGLRRFDEISQVAGLGEEDYIIRRFEEEPLLLLRIGQKKGAERLHHAQEESRETLNPSERSEGNDLSTQALPQLIRRWAYQASLEKSNTFFDFVLDERSSPQESKSKLGSVDEPFIQFSETEYGPSETHSECEMNLAMGTKKLIANMFRTVQEAVIPIECKNLTINVPKKAAPSSRHKREEVKRSLRVRAKHGLDGNNNAVNGNRDVKSEPNRSETTCDTSPAVVAREDGCESFCSDQGAPRLRRSIMASHSMGDAVGFSWYPNPGIKFSKSPEPLSSFYSWFEPSAPSPCVIQSRRMPTSVDSVPANCKSQEKVVYSKLHKLKRRRLLRHSSSFKEQLESYSKKGRPHELENLLSIIIDKYGFDLREYVQYLQVLRDRNNANRSWHLSIGQNKWGQWTQKEANEFEEFVCFISIDTADIDDAVLPFRVSITRHKLIVRAFKLYRQSLQMSQGTSYSFVDHKDSWVNAPFASFLWLKMRQLPADHPIRCMLRSSSGPQDRRIFAIENDIDGRILLSEDKVIFVRGLPCFQVHILAPTSMAIRFALMQIEQRLPSLYAKLVITERLSMVYSKWGDRSVQAPTIGNFTTRFNSSPHLAPRITVIHAPLSATPEDRRDFASCCVNEDDPELKQIKMSQKFADKLCTY</sequence>
<dbReference type="Proteomes" id="UP000282613">
    <property type="component" value="Unassembled WGS sequence"/>
</dbReference>
<name>A0A0R3W9D0_TAEAS</name>
<accession>A0A0R3W9D0</accession>
<protein>
    <submittedName>
        <fullName evidence="4">DUF4585 domain-containing protein</fullName>
    </submittedName>
</protein>
<reference evidence="4" key="1">
    <citation type="submission" date="2017-02" db="UniProtKB">
        <authorList>
            <consortium name="WormBaseParasite"/>
        </authorList>
    </citation>
    <scope>IDENTIFICATION</scope>
</reference>
<dbReference type="OrthoDB" id="6266281at2759"/>
<evidence type="ECO:0000313" key="4">
    <source>
        <dbReference type="WBParaSite" id="TASK_0000704501-mRNA-1"/>
    </source>
</evidence>
<feature type="region of interest" description="Disordered" evidence="1">
    <location>
        <begin position="220"/>
        <end position="245"/>
    </location>
</feature>
<organism evidence="4">
    <name type="scientific">Taenia asiatica</name>
    <name type="common">Asian tapeworm</name>
    <dbReference type="NCBI Taxonomy" id="60517"/>
    <lineage>
        <taxon>Eukaryota</taxon>
        <taxon>Metazoa</taxon>
        <taxon>Spiralia</taxon>
        <taxon>Lophotrochozoa</taxon>
        <taxon>Platyhelminthes</taxon>
        <taxon>Cestoda</taxon>
        <taxon>Eucestoda</taxon>
        <taxon>Cyclophyllidea</taxon>
        <taxon>Taeniidae</taxon>
        <taxon>Taenia</taxon>
    </lineage>
</organism>
<evidence type="ECO:0000256" key="1">
    <source>
        <dbReference type="SAM" id="MobiDB-lite"/>
    </source>
</evidence>
<proteinExistence type="predicted"/>
<gene>
    <name evidence="2" type="ORF">TASK_LOCUS7046</name>
</gene>
<feature type="compositionally biased region" description="Basic and acidic residues" evidence="1">
    <location>
        <begin position="95"/>
        <end position="151"/>
    </location>
</feature>
<dbReference type="WBParaSite" id="TASK_0000704501-mRNA-1">
    <property type="protein sequence ID" value="TASK_0000704501-mRNA-1"/>
    <property type="gene ID" value="TASK_0000704501"/>
</dbReference>
<feature type="region of interest" description="Disordered" evidence="1">
    <location>
        <begin position="372"/>
        <end position="400"/>
    </location>
</feature>
<dbReference type="AlphaFoldDB" id="A0A0R3W9D0"/>
<evidence type="ECO:0000313" key="3">
    <source>
        <dbReference type="Proteomes" id="UP000282613"/>
    </source>
</evidence>